<keyword evidence="3 10" id="KW-0813">Transport</keyword>
<keyword evidence="4 10" id="KW-0633">Potassium transport</keyword>
<sequence>MLDDTRGWLVGQLKGIRPAFASKNPHFNFITVHYFWIIGATLFSSIAIFIGGKNKQTYIDSLMFGSGANTQAGLNPIDVNSLNGFQQSMIYTFALLSNPISLHACVVFLRLYWFEKRFQDLARDARSRRRPLSRSKSKARNDLSQIERQIGVGDRRITVVPPNGQSQRLTHDGMLLENRNQMTPARPSGSGSNESDTTMTDEVDPLDPVGKPAERRSNRKDAIGLDDDGGINVLSEYQISGIKETTNGNDLLSDAETSTPEGSSGEKRSDEEEAPAEAADPSAHHGGQAQTAITFADTVMRSDGMGTDATKFPRHQSNAGHIAILERQRNQDNEVLRIPGPRDTERGLGPRRLLEDEQDEDDNYMARQTTRGSRMFETGRIRGRQPTITIAEPDRQFKNDIDDDDDDAEASGSGLRLRRPRIFSRSQSGAHEDNVPRDHRPVRTKTMESIRSALTRDKAEDMPYLSYTPTMGRNSNFLGLTLEQREELGGIEYRSLRTLALVLLFYFWVFHLLALVCLLPYILHNNRYGAVLDRDSVGRTWWAFWTSNMAFMDVGFSLTPDSMNSFQTSKWVLMVMWFFIIIGNTGFPVMLRFIIWVLSKITPRGSGLWEEFMFLLDHPRRCFTLLFPSNATWWLFWILVLLNVIDLVFFVVLDLGSEPIHSLPLSDRIVIGLFQAASTRTAGFSASNIGELHPAMPVLYMIMMYISIFPIAISIRRTNVYEEKSLGVYPEKMMDSDDAPALSYVGTHLRRQLSFDLWYVFLGFFLLAITEAGKIQRREFDLFAVLFEIVSAYGTVGLSLGVASVNASLCSQFSVPGKLIIVAMQIRGRHRALPYGLDRAILLPNESRLKKESEEAEAALARANTMASAAVASGAQRPGTSASHKRSKSRDQTAGSLITSFLHPGPVVHDDLSPPRRPDFNGGHRRTQSVADIRHGPALGPLRTQTVPHLTTNDNHKHVDLEPLAPLRSLQPSHHHPRADTSPFV</sequence>
<keyword evidence="7 10" id="KW-1133">Transmembrane helix</keyword>
<evidence type="ECO:0000256" key="1">
    <source>
        <dbReference type="ARBA" id="ARBA00004141"/>
    </source>
</evidence>
<feature type="transmembrane region" description="Helical" evidence="10">
    <location>
        <begin position="782"/>
        <end position="803"/>
    </location>
</feature>
<name>A0A0M8N1G0_ESCWE</name>
<dbReference type="PANTHER" id="PTHR31064:SF30">
    <property type="entry name" value="HIGH-AFFINITY POTASSIUM TRANSPORT PROTEIN-RELATED"/>
    <property type="match status" value="1"/>
</dbReference>
<feature type="transmembrane region" description="Helical" evidence="10">
    <location>
        <begin position="27"/>
        <end position="50"/>
    </location>
</feature>
<feature type="compositionally biased region" description="Basic residues" evidence="11">
    <location>
        <begin position="126"/>
        <end position="138"/>
    </location>
</feature>
<dbReference type="GO" id="GO:0005886">
    <property type="term" value="C:plasma membrane"/>
    <property type="evidence" value="ECO:0007669"/>
    <property type="project" value="InterPro"/>
</dbReference>
<comment type="subcellular location">
    <subcellularLocation>
        <location evidence="1">Membrane</location>
        <topology evidence="1">Multi-pass membrane protein</topology>
    </subcellularLocation>
</comment>
<feature type="region of interest" description="Disordered" evidence="11">
    <location>
        <begin position="869"/>
        <end position="957"/>
    </location>
</feature>
<evidence type="ECO:0000256" key="11">
    <source>
        <dbReference type="SAM" id="MobiDB-lite"/>
    </source>
</evidence>
<evidence type="ECO:0000256" key="4">
    <source>
        <dbReference type="ARBA" id="ARBA00022538"/>
    </source>
</evidence>
<feature type="transmembrane region" description="Helical" evidence="10">
    <location>
        <begin position="698"/>
        <end position="715"/>
    </location>
</feature>
<keyword evidence="13" id="KW-1185">Reference proteome</keyword>
<feature type="region of interest" description="Disordered" evidence="11">
    <location>
        <begin position="180"/>
        <end position="229"/>
    </location>
</feature>
<comment type="similarity">
    <text evidence="2 10">Belongs to the TrkH potassium transport family.</text>
</comment>
<evidence type="ECO:0000256" key="5">
    <source>
        <dbReference type="ARBA" id="ARBA00022692"/>
    </source>
</evidence>
<feature type="compositionally biased region" description="Basic and acidic residues" evidence="11">
    <location>
        <begin position="212"/>
        <end position="223"/>
    </location>
</feature>
<dbReference type="Pfam" id="PF02386">
    <property type="entry name" value="TrkH"/>
    <property type="match status" value="1"/>
</dbReference>
<feature type="compositionally biased region" description="Basic and acidic residues" evidence="11">
    <location>
        <begin position="908"/>
        <end position="919"/>
    </location>
</feature>
<feature type="transmembrane region" description="Helical" evidence="10">
    <location>
        <begin position="633"/>
        <end position="653"/>
    </location>
</feature>
<feature type="region of interest" description="Disordered" evidence="11">
    <location>
        <begin position="391"/>
        <end position="439"/>
    </location>
</feature>
<dbReference type="GO" id="GO:0140107">
    <property type="term" value="F:high-affinity potassium ion transmembrane transporter activity"/>
    <property type="evidence" value="ECO:0007669"/>
    <property type="project" value="TreeGrafter"/>
</dbReference>
<reference evidence="12 13" key="1">
    <citation type="submission" date="2015-07" db="EMBL/GenBank/DDBJ databases">
        <title>The genome of the fungus Escovopsis weberi, a specialized disease agent of ant agriculture.</title>
        <authorList>
            <person name="de Man T.J."/>
            <person name="Stajich J.E."/>
            <person name="Kubicek C.P."/>
            <person name="Chenthamara K."/>
            <person name="Atanasova L."/>
            <person name="Druzhinina I.S."/>
            <person name="Birnbaum S."/>
            <person name="Barribeau S.M."/>
            <person name="Teiling C."/>
            <person name="Suen G."/>
            <person name="Currie C."/>
            <person name="Gerardo N.M."/>
        </authorList>
    </citation>
    <scope>NUCLEOTIDE SEQUENCE [LARGE SCALE GENOMIC DNA]</scope>
</reference>
<protein>
    <recommendedName>
        <fullName evidence="10">Potassium transport protein</fullName>
    </recommendedName>
</protein>
<dbReference type="PIRSF" id="PIRSF002450">
    <property type="entry name" value="K+_transpter_TRK"/>
    <property type="match status" value="1"/>
</dbReference>
<dbReference type="InterPro" id="IPR003445">
    <property type="entry name" value="Cat_transpt"/>
</dbReference>
<feature type="compositionally biased region" description="Polar residues" evidence="11">
    <location>
        <begin position="180"/>
        <end position="198"/>
    </location>
</feature>
<dbReference type="GO" id="GO:0030007">
    <property type="term" value="P:intracellular potassium ion homeostasis"/>
    <property type="evidence" value="ECO:0007669"/>
    <property type="project" value="UniProtKB-UniRule"/>
</dbReference>
<organism evidence="12 13">
    <name type="scientific">Escovopsis weberi</name>
    <dbReference type="NCBI Taxonomy" id="150374"/>
    <lineage>
        <taxon>Eukaryota</taxon>
        <taxon>Fungi</taxon>
        <taxon>Dikarya</taxon>
        <taxon>Ascomycota</taxon>
        <taxon>Pezizomycotina</taxon>
        <taxon>Sordariomycetes</taxon>
        <taxon>Hypocreomycetidae</taxon>
        <taxon>Hypocreales</taxon>
        <taxon>Hypocreaceae</taxon>
        <taxon>Escovopsis</taxon>
    </lineage>
</organism>
<evidence type="ECO:0000313" key="12">
    <source>
        <dbReference type="EMBL" id="KOS17990.1"/>
    </source>
</evidence>
<evidence type="ECO:0000256" key="7">
    <source>
        <dbReference type="ARBA" id="ARBA00022989"/>
    </source>
</evidence>
<keyword evidence="8 10" id="KW-0406">Ion transport</keyword>
<proteinExistence type="inferred from homology"/>
<evidence type="ECO:0000313" key="13">
    <source>
        <dbReference type="Proteomes" id="UP000053831"/>
    </source>
</evidence>
<evidence type="ECO:0000256" key="8">
    <source>
        <dbReference type="ARBA" id="ARBA00023065"/>
    </source>
</evidence>
<feature type="compositionally biased region" description="Polar residues" evidence="11">
    <location>
        <begin position="943"/>
        <end position="953"/>
    </location>
</feature>
<keyword evidence="5 10" id="KW-0812">Transmembrane</keyword>
<feature type="transmembrane region" description="Helical" evidence="10">
    <location>
        <begin position="499"/>
        <end position="522"/>
    </location>
</feature>
<evidence type="ECO:0000256" key="2">
    <source>
        <dbReference type="ARBA" id="ARBA00009137"/>
    </source>
</evidence>
<dbReference type="InterPro" id="IPR051143">
    <property type="entry name" value="TrkH_K-transport"/>
</dbReference>
<dbReference type="AlphaFoldDB" id="A0A0M8N1G0"/>
<dbReference type="PANTHER" id="PTHR31064">
    <property type="entry name" value="POTASSIUM TRANSPORT PROTEIN DDB_G0292412-RELATED"/>
    <property type="match status" value="1"/>
</dbReference>
<dbReference type="GO" id="GO:1990573">
    <property type="term" value="P:potassium ion import across plasma membrane"/>
    <property type="evidence" value="ECO:0007669"/>
    <property type="project" value="TreeGrafter"/>
</dbReference>
<feature type="region of interest" description="Disordered" evidence="11">
    <location>
        <begin position="327"/>
        <end position="370"/>
    </location>
</feature>
<feature type="compositionally biased region" description="Basic and acidic residues" evidence="11">
    <location>
        <begin position="327"/>
        <end position="355"/>
    </location>
</feature>
<dbReference type="InterPro" id="IPR004773">
    <property type="entry name" value="K/Na_transp_Trk1/HKT1"/>
</dbReference>
<evidence type="ECO:0000256" key="3">
    <source>
        <dbReference type="ARBA" id="ARBA00022448"/>
    </source>
</evidence>
<feature type="compositionally biased region" description="Polar residues" evidence="11">
    <location>
        <begin position="245"/>
        <end position="262"/>
    </location>
</feature>
<feature type="region of interest" description="Disordered" evidence="11">
    <location>
        <begin position="245"/>
        <end position="289"/>
    </location>
</feature>
<feature type="compositionally biased region" description="Basic and acidic residues" evidence="11">
    <location>
        <begin position="430"/>
        <end position="439"/>
    </location>
</feature>
<keyword evidence="6 10" id="KW-0630">Potassium</keyword>
<dbReference type="STRING" id="150374.A0A0M8N1G0"/>
<evidence type="ECO:0000256" key="10">
    <source>
        <dbReference type="PIRNR" id="PIRNR002450"/>
    </source>
</evidence>
<comment type="caution">
    <text evidence="12">The sequence shown here is derived from an EMBL/GenBank/DDBJ whole genome shotgun (WGS) entry which is preliminary data.</text>
</comment>
<dbReference type="Proteomes" id="UP000053831">
    <property type="component" value="Unassembled WGS sequence"/>
</dbReference>
<accession>A0A0M8N1G0</accession>
<feature type="region of interest" description="Disordered" evidence="11">
    <location>
        <begin position="125"/>
        <end position="147"/>
    </location>
</feature>
<dbReference type="EMBL" id="LGSR01000022">
    <property type="protein sequence ID" value="KOS17990.1"/>
    <property type="molecule type" value="Genomic_DNA"/>
</dbReference>
<dbReference type="InterPro" id="IPR015958">
    <property type="entry name" value="Trk1_fungi"/>
</dbReference>
<dbReference type="OrthoDB" id="9999863at2759"/>
<keyword evidence="9 10" id="KW-0472">Membrane</keyword>
<feature type="transmembrane region" description="Helical" evidence="10">
    <location>
        <begin position="571"/>
        <end position="598"/>
    </location>
</feature>
<evidence type="ECO:0000256" key="6">
    <source>
        <dbReference type="ARBA" id="ARBA00022958"/>
    </source>
</evidence>
<gene>
    <name evidence="12" type="ORF">ESCO_003112</name>
</gene>
<dbReference type="NCBIfam" id="TIGR00934">
    <property type="entry name" value="2a38euk"/>
    <property type="match status" value="1"/>
</dbReference>
<feature type="transmembrane region" description="Helical" evidence="10">
    <location>
        <begin position="90"/>
        <end position="113"/>
    </location>
</feature>
<feature type="transmembrane region" description="Helical" evidence="10">
    <location>
        <begin position="542"/>
        <end position="559"/>
    </location>
</feature>
<evidence type="ECO:0000256" key="9">
    <source>
        <dbReference type="ARBA" id="ARBA00023136"/>
    </source>
</evidence>
<feature type="region of interest" description="Disordered" evidence="11">
    <location>
        <begin position="966"/>
        <end position="985"/>
    </location>
</feature>